<dbReference type="OrthoDB" id="5399305at2759"/>
<protein>
    <submittedName>
        <fullName evidence="2">Uncharacterized protein</fullName>
    </submittedName>
</protein>
<sequence>MASGMQLSSIMTASSNANTSSPRLPTILPKPISMTLALVTGSGTVSRSHLAETGSSPSSSINAPPHSAPLLPAATFRNRTPVSATAPPLSATLTSGTPNLRLDCTALPPPPPSSAGPHHPVDMGRLQTIYLAHRSPFWAAIASEYGPGANPAVLEQAWRSGGSGSTANSSNTNNGSHHHHQQTATPLTPGTSPDDRDAFYGVKGAQDKTRISAILGIDANPRSPKEREIVRRLEEERVTVPAVA</sequence>
<dbReference type="Proteomes" id="UP000076874">
    <property type="component" value="Unassembled WGS sequence"/>
</dbReference>
<comment type="caution">
    <text evidence="2">The sequence shown here is derived from an EMBL/GenBank/DDBJ whole genome shotgun (WGS) entry which is preliminary data.</text>
</comment>
<proteinExistence type="predicted"/>
<organism evidence="2 3">
    <name type="scientific">Niveomyces insectorum RCEF 264</name>
    <dbReference type="NCBI Taxonomy" id="1081102"/>
    <lineage>
        <taxon>Eukaryota</taxon>
        <taxon>Fungi</taxon>
        <taxon>Dikarya</taxon>
        <taxon>Ascomycota</taxon>
        <taxon>Pezizomycotina</taxon>
        <taxon>Sordariomycetes</taxon>
        <taxon>Hypocreomycetidae</taxon>
        <taxon>Hypocreales</taxon>
        <taxon>Cordycipitaceae</taxon>
        <taxon>Niveomyces</taxon>
    </lineage>
</organism>
<feature type="region of interest" description="Disordered" evidence="1">
    <location>
        <begin position="1"/>
        <end position="28"/>
    </location>
</feature>
<feature type="compositionally biased region" description="Low complexity" evidence="1">
    <location>
        <begin position="165"/>
        <end position="175"/>
    </location>
</feature>
<dbReference type="EMBL" id="AZHD01000001">
    <property type="protein sequence ID" value="OAA67819.1"/>
    <property type="molecule type" value="Genomic_DNA"/>
</dbReference>
<reference evidence="2 3" key="1">
    <citation type="journal article" date="2016" name="Genome Biol. Evol.">
        <title>Divergent and convergent evolution of fungal pathogenicity.</title>
        <authorList>
            <person name="Shang Y."/>
            <person name="Xiao G."/>
            <person name="Zheng P."/>
            <person name="Cen K."/>
            <person name="Zhan S."/>
            <person name="Wang C."/>
        </authorList>
    </citation>
    <scope>NUCLEOTIDE SEQUENCE [LARGE SCALE GENOMIC DNA]</scope>
    <source>
        <strain evidence="2 3">RCEF 264</strain>
    </source>
</reference>
<accession>A0A167ZR82</accession>
<feature type="compositionally biased region" description="Polar residues" evidence="1">
    <location>
        <begin position="1"/>
        <end position="23"/>
    </location>
</feature>
<evidence type="ECO:0000313" key="3">
    <source>
        <dbReference type="Proteomes" id="UP000076874"/>
    </source>
</evidence>
<evidence type="ECO:0000256" key="1">
    <source>
        <dbReference type="SAM" id="MobiDB-lite"/>
    </source>
</evidence>
<evidence type="ECO:0000313" key="2">
    <source>
        <dbReference type="EMBL" id="OAA67819.1"/>
    </source>
</evidence>
<gene>
    <name evidence="2" type="ORF">SPI_00014</name>
</gene>
<feature type="region of interest" description="Disordered" evidence="1">
    <location>
        <begin position="159"/>
        <end position="200"/>
    </location>
</feature>
<keyword evidence="3" id="KW-1185">Reference proteome</keyword>
<feature type="compositionally biased region" description="Polar residues" evidence="1">
    <location>
        <begin position="182"/>
        <end position="191"/>
    </location>
</feature>
<name>A0A167ZR82_9HYPO</name>
<dbReference type="AlphaFoldDB" id="A0A167ZR82"/>